<evidence type="ECO:0000256" key="11">
    <source>
        <dbReference type="RuleBase" id="RU003357"/>
    </source>
</evidence>
<keyword evidence="4 10" id="KW-1134">Transmembrane beta strand</keyword>
<reference evidence="15 16" key="1">
    <citation type="submission" date="2020-04" db="EMBL/GenBank/DDBJ databases">
        <authorList>
            <person name="Yoon J."/>
        </authorList>
    </citation>
    <scope>NUCLEOTIDE SEQUENCE [LARGE SCALE GENOMIC DNA]</scope>
    <source>
        <strain evidence="15 16">KMU-166</strain>
    </source>
</reference>
<evidence type="ECO:0000256" key="6">
    <source>
        <dbReference type="ARBA" id="ARBA00023077"/>
    </source>
</evidence>
<evidence type="ECO:0000256" key="9">
    <source>
        <dbReference type="ARBA" id="ARBA00023237"/>
    </source>
</evidence>
<evidence type="ECO:0000256" key="8">
    <source>
        <dbReference type="ARBA" id="ARBA00023170"/>
    </source>
</evidence>
<dbReference type="InterPro" id="IPR012910">
    <property type="entry name" value="Plug_dom"/>
</dbReference>
<feature type="signal peptide" evidence="12">
    <location>
        <begin position="1"/>
        <end position="36"/>
    </location>
</feature>
<dbReference type="NCBIfam" id="TIGR01783">
    <property type="entry name" value="TonB-siderophor"/>
    <property type="match status" value="1"/>
</dbReference>
<evidence type="ECO:0000313" key="15">
    <source>
        <dbReference type="EMBL" id="NKI18518.1"/>
    </source>
</evidence>
<keyword evidence="16" id="KW-1185">Reference proteome</keyword>
<evidence type="ECO:0000256" key="12">
    <source>
        <dbReference type="SAM" id="SignalP"/>
    </source>
</evidence>
<dbReference type="InterPro" id="IPR037066">
    <property type="entry name" value="Plug_dom_sf"/>
</dbReference>
<evidence type="ECO:0000256" key="7">
    <source>
        <dbReference type="ARBA" id="ARBA00023136"/>
    </source>
</evidence>
<dbReference type="RefSeq" id="WP_168451053.1">
    <property type="nucleotide sequence ID" value="NZ_JAAWWK010000005.1"/>
</dbReference>
<dbReference type="InterPro" id="IPR039426">
    <property type="entry name" value="TonB-dep_rcpt-like"/>
</dbReference>
<evidence type="ECO:0000256" key="3">
    <source>
        <dbReference type="ARBA" id="ARBA00022448"/>
    </source>
</evidence>
<dbReference type="SUPFAM" id="SSF56935">
    <property type="entry name" value="Porins"/>
    <property type="match status" value="1"/>
</dbReference>
<evidence type="ECO:0000256" key="5">
    <source>
        <dbReference type="ARBA" id="ARBA00022692"/>
    </source>
</evidence>
<dbReference type="PROSITE" id="PS52016">
    <property type="entry name" value="TONB_DEPENDENT_REC_3"/>
    <property type="match status" value="1"/>
</dbReference>
<dbReference type="EMBL" id="JAAWWK010000005">
    <property type="protein sequence ID" value="NKI18518.1"/>
    <property type="molecule type" value="Genomic_DNA"/>
</dbReference>
<comment type="similarity">
    <text evidence="2 10 11">Belongs to the TonB-dependent receptor family.</text>
</comment>
<feature type="chain" id="PRO_5047425818" evidence="12">
    <location>
        <begin position="37"/>
        <end position="765"/>
    </location>
</feature>
<dbReference type="Pfam" id="PF00593">
    <property type="entry name" value="TonB_dep_Rec_b-barrel"/>
    <property type="match status" value="1"/>
</dbReference>
<dbReference type="PANTHER" id="PTHR32552:SF83">
    <property type="entry name" value="BLR3904 PROTEIN"/>
    <property type="match status" value="1"/>
</dbReference>
<keyword evidence="3 10" id="KW-0813">Transport</keyword>
<dbReference type="InterPro" id="IPR000531">
    <property type="entry name" value="Beta-barrel_TonB"/>
</dbReference>
<keyword evidence="6 11" id="KW-0798">TonB box</keyword>
<evidence type="ECO:0000256" key="4">
    <source>
        <dbReference type="ARBA" id="ARBA00022452"/>
    </source>
</evidence>
<dbReference type="Proteomes" id="UP000765845">
    <property type="component" value="Unassembled WGS sequence"/>
</dbReference>
<dbReference type="InterPro" id="IPR036942">
    <property type="entry name" value="Beta-barrel_TonB_sf"/>
</dbReference>
<keyword evidence="8 15" id="KW-0675">Receptor</keyword>
<dbReference type="Pfam" id="PF07715">
    <property type="entry name" value="Plug"/>
    <property type="match status" value="1"/>
</dbReference>
<evidence type="ECO:0000259" key="14">
    <source>
        <dbReference type="Pfam" id="PF07715"/>
    </source>
</evidence>
<accession>A0ABX1GJ66</accession>
<dbReference type="PANTHER" id="PTHR32552">
    <property type="entry name" value="FERRICHROME IRON RECEPTOR-RELATED"/>
    <property type="match status" value="1"/>
</dbReference>
<evidence type="ECO:0000256" key="2">
    <source>
        <dbReference type="ARBA" id="ARBA00009810"/>
    </source>
</evidence>
<dbReference type="CDD" id="cd01347">
    <property type="entry name" value="ligand_gated_channel"/>
    <property type="match status" value="1"/>
</dbReference>
<comment type="caution">
    <text evidence="15">The sequence shown here is derived from an EMBL/GenBank/DDBJ whole genome shotgun (WGS) entry which is preliminary data.</text>
</comment>
<proteinExistence type="inferred from homology"/>
<dbReference type="InterPro" id="IPR010105">
    <property type="entry name" value="TonB_sidphr_rcpt"/>
</dbReference>
<evidence type="ECO:0000256" key="1">
    <source>
        <dbReference type="ARBA" id="ARBA00004571"/>
    </source>
</evidence>
<organism evidence="15 16">
    <name type="scientific">Spongiibacter thalassae</name>
    <dbReference type="NCBI Taxonomy" id="2721624"/>
    <lineage>
        <taxon>Bacteria</taxon>
        <taxon>Pseudomonadati</taxon>
        <taxon>Pseudomonadota</taxon>
        <taxon>Gammaproteobacteria</taxon>
        <taxon>Cellvibrionales</taxon>
        <taxon>Spongiibacteraceae</taxon>
        <taxon>Spongiibacter</taxon>
    </lineage>
</organism>
<dbReference type="Gene3D" id="2.40.170.20">
    <property type="entry name" value="TonB-dependent receptor, beta-barrel domain"/>
    <property type="match status" value="1"/>
</dbReference>
<dbReference type="Gene3D" id="2.170.130.10">
    <property type="entry name" value="TonB-dependent receptor, plug domain"/>
    <property type="match status" value="1"/>
</dbReference>
<keyword evidence="12" id="KW-0732">Signal</keyword>
<name>A0ABX1GJ66_9GAMM</name>
<comment type="subcellular location">
    <subcellularLocation>
        <location evidence="1 10">Cell outer membrane</location>
        <topology evidence="1 10">Multi-pass membrane protein</topology>
    </subcellularLocation>
</comment>
<gene>
    <name evidence="15" type="ORF">HCU74_13965</name>
</gene>
<evidence type="ECO:0000256" key="10">
    <source>
        <dbReference type="PROSITE-ProRule" id="PRU01360"/>
    </source>
</evidence>
<keyword evidence="7 10" id="KW-0472">Membrane</keyword>
<feature type="domain" description="TonB-dependent receptor-like beta-barrel" evidence="13">
    <location>
        <begin position="260"/>
        <end position="733"/>
    </location>
</feature>
<sequence length="765" mass="83168">MTDNTATALSLRKRRFRAAHSAFTMGSILITGSALAQQAADEPFELDTLQVEERTLDTNPYAEPGAPYKARISGDRRHVKALADTPQTIQVLTQVQIQESGRADLKDILAAQPGITLGTGENGNAFGDRYVIRGHEARSDVFVDGLRDPGMTTRESFAVEQIEITKGPSSTFAGRGSTGGAVNSITKQASTDYSFNKIEAGLGTDNYRRVTLDSNQPVSDTTAVRVNVLHAYEDVPDRAPADRERNGTAISATTQASERLDITADAYYLSADDQPDLGSYIDGSTGKANDAIPVYSQNEDFLESDVQTLTLRVGYTFNDALRLENATRYGTTENGYVVTGARGTNRDASDPDAPGAATISLSTHQGWQEVDYFVNQLNLYWNTELAGQQHQWLFSAEYSQHDVINGNYNVTNNGATNCVVSGRGGPRDSYCIIDPSGNEVSNINTLMGRQISRGDADVDYSIDTVSLAVMDTIDLSEYWSVFLGLRLDSFDYSNTVNSRGVVSDYTYSDELWNGHIGLVYNINEDANVYLTYSSSANINGGESDVGGNCGYGGLCGSSDVVDQSKPEQTENLELGTKWNILDNKLLASAAVFQITKDDVMEGADYDTTGTLNTGKNRVDGVEVSLVGNITPRLSTQFGAALMNAKILNSVDPANEGKTLANFADKSLFLQLRYQPVDAFSVGATATYSSEAFVGQPDSAANEERSVPSYTVFDLFASYRFNEQLSTRLNIGNVSDEDYYLTAYRSGSFAYIGDRRNAQLSVQYEF</sequence>
<protein>
    <submittedName>
        <fullName evidence="15">TonB-dependent siderophore receptor</fullName>
    </submittedName>
</protein>
<evidence type="ECO:0000313" key="16">
    <source>
        <dbReference type="Proteomes" id="UP000765845"/>
    </source>
</evidence>
<evidence type="ECO:0000259" key="13">
    <source>
        <dbReference type="Pfam" id="PF00593"/>
    </source>
</evidence>
<keyword evidence="9 10" id="KW-0998">Cell outer membrane</keyword>
<feature type="domain" description="TonB-dependent receptor plug" evidence="14">
    <location>
        <begin position="82"/>
        <end position="181"/>
    </location>
</feature>
<keyword evidence="5 10" id="KW-0812">Transmembrane</keyword>